<feature type="compositionally biased region" description="Gly residues" evidence="2">
    <location>
        <begin position="1494"/>
        <end position="1506"/>
    </location>
</feature>
<dbReference type="Proteomes" id="UP000239899">
    <property type="component" value="Unassembled WGS sequence"/>
</dbReference>
<dbReference type="GO" id="GO:0005856">
    <property type="term" value="C:cytoskeleton"/>
    <property type="evidence" value="ECO:0007669"/>
    <property type="project" value="TreeGrafter"/>
</dbReference>
<feature type="coiled-coil region" evidence="1">
    <location>
        <begin position="1011"/>
        <end position="1056"/>
    </location>
</feature>
<dbReference type="InterPro" id="IPR029063">
    <property type="entry name" value="SAM-dependent_MTases_sf"/>
</dbReference>
<reference evidence="3 4" key="1">
    <citation type="journal article" date="2018" name="Plant J.">
        <title>Genome sequences of Chlorella sorokiniana UTEX 1602 and Micractinium conductrix SAG 241.80: implications to maltose excretion by a green alga.</title>
        <authorList>
            <person name="Arriola M.B."/>
            <person name="Velmurugan N."/>
            <person name="Zhang Y."/>
            <person name="Plunkett M.H."/>
            <person name="Hondzo H."/>
            <person name="Barney B.M."/>
        </authorList>
    </citation>
    <scope>NUCLEOTIDE SEQUENCE [LARGE SCALE GENOMIC DNA]</scope>
    <source>
        <strain evidence="4">UTEX 1602</strain>
    </source>
</reference>
<feature type="region of interest" description="Disordered" evidence="2">
    <location>
        <begin position="900"/>
        <end position="939"/>
    </location>
</feature>
<dbReference type="PANTHER" id="PTHR47357:SF1">
    <property type="entry name" value="SPINDLE POLE BODY COMPONENT 110"/>
    <property type="match status" value="1"/>
</dbReference>
<feature type="coiled-coil region" evidence="1">
    <location>
        <begin position="1762"/>
        <end position="1789"/>
    </location>
</feature>
<feature type="region of interest" description="Disordered" evidence="2">
    <location>
        <begin position="561"/>
        <end position="595"/>
    </location>
</feature>
<feature type="region of interest" description="Disordered" evidence="2">
    <location>
        <begin position="992"/>
        <end position="1011"/>
    </location>
</feature>
<accession>A0A2P6U4X4</accession>
<dbReference type="GO" id="GO:0005200">
    <property type="term" value="F:structural constituent of cytoskeleton"/>
    <property type="evidence" value="ECO:0007669"/>
    <property type="project" value="TreeGrafter"/>
</dbReference>
<comment type="caution">
    <text evidence="3">The sequence shown here is derived from an EMBL/GenBank/DDBJ whole genome shotgun (WGS) entry which is preliminary data.</text>
</comment>
<keyword evidence="4" id="KW-1185">Reference proteome</keyword>
<feature type="coiled-coil region" evidence="1">
    <location>
        <begin position="145"/>
        <end position="249"/>
    </location>
</feature>
<keyword evidence="1" id="KW-0175">Coiled coil</keyword>
<name>A0A2P6U4X4_CHLSO</name>
<evidence type="ECO:0000313" key="4">
    <source>
        <dbReference type="Proteomes" id="UP000239899"/>
    </source>
</evidence>
<evidence type="ECO:0000313" key="3">
    <source>
        <dbReference type="EMBL" id="PRW61371.1"/>
    </source>
</evidence>
<feature type="coiled-coil region" evidence="1">
    <location>
        <begin position="1177"/>
        <end position="1307"/>
    </location>
</feature>
<organism evidence="3 4">
    <name type="scientific">Chlorella sorokiniana</name>
    <name type="common">Freshwater green alga</name>
    <dbReference type="NCBI Taxonomy" id="3076"/>
    <lineage>
        <taxon>Eukaryota</taxon>
        <taxon>Viridiplantae</taxon>
        <taxon>Chlorophyta</taxon>
        <taxon>core chlorophytes</taxon>
        <taxon>Trebouxiophyceae</taxon>
        <taxon>Chlorellales</taxon>
        <taxon>Chlorellaceae</taxon>
        <taxon>Chlorella clade</taxon>
        <taxon>Chlorella</taxon>
    </lineage>
</organism>
<feature type="compositionally biased region" description="Low complexity" evidence="2">
    <location>
        <begin position="913"/>
        <end position="937"/>
    </location>
</feature>
<feature type="region of interest" description="Disordered" evidence="2">
    <location>
        <begin position="23"/>
        <end position="64"/>
    </location>
</feature>
<dbReference type="Gene3D" id="3.40.50.150">
    <property type="entry name" value="Vaccinia Virus protein VP39"/>
    <property type="match status" value="1"/>
</dbReference>
<feature type="coiled-coil region" evidence="1">
    <location>
        <begin position="624"/>
        <end position="696"/>
    </location>
</feature>
<evidence type="ECO:0000256" key="2">
    <source>
        <dbReference type="SAM" id="MobiDB-lite"/>
    </source>
</evidence>
<feature type="coiled-coil region" evidence="1">
    <location>
        <begin position="373"/>
        <end position="407"/>
    </location>
</feature>
<dbReference type="PANTHER" id="PTHR47357">
    <property type="entry name" value="COP1-INTERACTIVE PROTEIN 1"/>
    <property type="match status" value="1"/>
</dbReference>
<feature type="coiled-coil region" evidence="1">
    <location>
        <begin position="1898"/>
        <end position="1925"/>
    </location>
</feature>
<dbReference type="OrthoDB" id="10597397at2759"/>
<feature type="compositionally biased region" description="Low complexity" evidence="2">
    <location>
        <begin position="31"/>
        <end position="43"/>
    </location>
</feature>
<gene>
    <name evidence="3" type="ORF">C2E21_0161</name>
</gene>
<feature type="coiled-coil region" evidence="1">
    <location>
        <begin position="1082"/>
        <end position="1134"/>
    </location>
</feature>
<feature type="coiled-coil region" evidence="1">
    <location>
        <begin position="67"/>
        <end position="101"/>
    </location>
</feature>
<feature type="compositionally biased region" description="Polar residues" evidence="2">
    <location>
        <begin position="573"/>
        <end position="586"/>
    </location>
</feature>
<feature type="coiled-coil region" evidence="1">
    <location>
        <begin position="1544"/>
        <end position="1624"/>
    </location>
</feature>
<feature type="coiled-coil region" evidence="1">
    <location>
        <begin position="1652"/>
        <end position="1698"/>
    </location>
</feature>
<protein>
    <submittedName>
        <fullName evidence="3">Leucine-rich repeat containing</fullName>
    </submittedName>
</protein>
<feature type="coiled-coil region" evidence="1">
    <location>
        <begin position="1347"/>
        <end position="1403"/>
    </location>
</feature>
<proteinExistence type="predicted"/>
<feature type="region of interest" description="Disordered" evidence="2">
    <location>
        <begin position="850"/>
        <end position="871"/>
    </location>
</feature>
<evidence type="ECO:0000256" key="1">
    <source>
        <dbReference type="SAM" id="Coils"/>
    </source>
</evidence>
<dbReference type="EMBL" id="LHPG02000001">
    <property type="protein sequence ID" value="PRW61371.1"/>
    <property type="molecule type" value="Genomic_DNA"/>
</dbReference>
<sequence length="2179" mass="227638">MQKAAPLDGATADADAACHADAPSTSLGAVSTSQQAGSQASAAPVLAGGSSGSGGSGGGGGVDRAQAARLEGANRALRERLADALEELDAAHAQLRILQGLQQQLEDATPGAADLAAAALEQERVLQVARDARVLQLLRAKDEVIESFEARYAESRAEVAQLAEQLAAAQQAAETSGVRVRELVDDKARLRQQQEQAAAAHADAQAALSAQVAALQGEAARVAPLQQRVVQVEAELADARADLAASQRQQEALLATVDAANDAIVSVQAALTEQEQAVAQRDAEVASLQAHLARLLGLPDADVPTLHAARFGPQPSAAQPADRAAAARIAALEAANERLEMALVEATRSAAAAAGGASPAAELSATGSEADLVAELQAQLAVATGRLQAADERVAQLEKLLKVAEATVLHNEAQLQESLEARCTAEEQVYALRLDLEEQQALAGQLEAKLSQLAAAEQAALADAAEVRSALQAAQLASSGAAHTAGQQPDNMVAGAAVAGPTSSSSGSLGKQVGIAVSALVERTRALEQQLGQQQAALERAQQRPAGVAVAVQCDSQARADAAMQAEPGSAVPASTQTESAGQQGTAAAGPSVHYGQADPEQQQVAELTQQLPDSRLATVAAKAEQAAAQSKLQEAECQLAEQQAALAAAERKLAETGAHNADCACPLAQQLRSECGRLQAEVEQLRSAAAAAQQQSEARLADAVQQGQAQLQALKTQLAAMEGCKCELSELRSSAYAAVHHARHALLEHGSEPAGLPHGCEPHSVPQQLKQAVDGLLLLLQEQGELVAALQAHLQRQPLGCDGPVHAAGAAAGGSAASSLPLEASQRAVIRSLATQVAELQRQLEQAAPACGSPAAGPCPPPVLPSGDQPGDLAQLAGMLVLVRQQLAGLERIQRQLEAAKRSGGNADRSRSPASPASPALGAAGGRSRSPAGGASTAPYMPDAAHMAALLGTELPALLATVAVMEAEVRRMAAERAAEPDAIKCLPAPAAGTATDSAAPPAPGDMAQRKEKWKARCKELQSKLEAAGSAAQAVEAALRAQLADAERAAAEHAAQQASTVAALQGRVEELARAGAQLEGALQQTARQLADAAGAAEALQGQLEREKAEHAKALGQAERRLVAAEGALREERQRHASLAASVQDVTAGLHSSGNAEQQLRAQLTELAEHVAVLTAAQEAAKSEVAHKQQALQEVQSELAQLQAAHAALTDEKQQREGELVGRLEAMQHECTALLAVVERAEEQHAEVEERLHAQVQLLGGQLERHGDTEAAHLPAVHAGLAKLQSAAEGLEVRLLRLEAQAAVLQEDRRSAAVGQWATMVRSRRYRSAVQQLRDGLQAQLLDAQAVCQQQAAQLRQAHAAVDAARAECAALAEQLRDAEERQQQEWEQALQDRQQELAMLHQQADERCHTLQRQAEASAAAAVAEAEQRCRVEAATRVCQVEQRALRDLEAAEQQCAGLQSELETARSEFKRYQAMKAVEVRLLEQRVLQQLGNSGGGNGSGGNGKRAGKPSTASRPTAEAGGGGDGQPATLADLEAACGQEGIAAALREARLERLQREQLEADLAAAQAAGQQLGARARAAEQEMAAQRSQLLGEARAARERAERLAAELADCQQALKLAKGEGSRRLKELQALQRQAAEACENGGANGGVAAARLEAEHAAREAAEAQLREARQGLARKASLIRDLRAKVDSLEQALAAQDPAPLLAELEACQARLRQSQAACGSKEAAVRELRERLEQQTRLAHEQGVLEERGQQQAALSRLSQQLTDREAQVDELHQQLRQLHSELAAASAGLQATAASHSAAAEGAAARLEHAGRCTQQLAQAVRLLLETLAQLGSAVAAAADRAGGCDTSQADTEAIAAAAGSLAGLVGLDAEDIASVLLPEAGHNRPSCAIGELEAAAQQARQALQQAEAQLAAGSWQDEGCAALLAACAPLQERCAQLQAALAGATQQAGATRQLPPGDKLGTAELGAVASMADVEDGPAFAELALDAVQDAPRQHGARGVVMSPLLTARELLTLQHYARLAKAYLEPWCKIMQQQKVALKFWEAQGVLNYTCVDTGATKDWGFPARGVTVEQTKRYVDAVDTLAQPELDAVLVDGRFRVACALKVLPFLTDGAVLLVHDWEQRRDVYGPPLLEFYELIELVDKLAVLRRRSDWDREAAAAKLDKYYADPA</sequence>
<feature type="region of interest" description="Disordered" evidence="2">
    <location>
        <begin position="1492"/>
        <end position="1530"/>
    </location>
</feature>
<feature type="compositionally biased region" description="Gly residues" evidence="2">
    <location>
        <begin position="49"/>
        <end position="62"/>
    </location>
</feature>
<feature type="coiled-coil region" evidence="1">
    <location>
        <begin position="1432"/>
        <end position="1476"/>
    </location>
</feature>